<evidence type="ECO:0000313" key="2">
    <source>
        <dbReference type="Proteomes" id="UP000032534"/>
    </source>
</evidence>
<dbReference type="RefSeq" id="WP_044649031.1">
    <property type="nucleotide sequence ID" value="NZ_JTHP01000100.1"/>
</dbReference>
<dbReference type="OrthoDB" id="9977312at2"/>
<comment type="caution">
    <text evidence="1">The sequence shown here is derived from an EMBL/GenBank/DDBJ whole genome shotgun (WGS) entry which is preliminary data.</text>
</comment>
<protein>
    <recommendedName>
        <fullName evidence="3">HTH cro/C1-type domain-containing protein</fullName>
    </recommendedName>
</protein>
<evidence type="ECO:0008006" key="3">
    <source>
        <dbReference type="Google" id="ProtNLM"/>
    </source>
</evidence>
<sequence length="109" mass="12525">MNNNDSYFGMGVKKPRFRKGKNFIKNRILMAALFGTNTKLSQLSDLLGVNTRSAYSWIYERNPSLKNQSKIAEILNFPETVLFYDHCGAEEIEIPFQTTLHQGFFGNKI</sequence>
<keyword evidence="2" id="KW-1185">Reference proteome</keyword>
<dbReference type="InterPro" id="IPR001387">
    <property type="entry name" value="Cro/C1-type_HTH"/>
</dbReference>
<proteinExistence type="predicted"/>
<accession>A0A0D7WVA3</accession>
<dbReference type="CDD" id="cd00093">
    <property type="entry name" value="HTH_XRE"/>
    <property type="match status" value="1"/>
</dbReference>
<dbReference type="AlphaFoldDB" id="A0A0D7WVA3"/>
<organism evidence="1 2">
    <name type="scientific">Paenibacillus terrae</name>
    <dbReference type="NCBI Taxonomy" id="159743"/>
    <lineage>
        <taxon>Bacteria</taxon>
        <taxon>Bacillati</taxon>
        <taxon>Bacillota</taxon>
        <taxon>Bacilli</taxon>
        <taxon>Bacillales</taxon>
        <taxon>Paenibacillaceae</taxon>
        <taxon>Paenibacillus</taxon>
    </lineage>
</organism>
<dbReference type="PATRIC" id="fig|159743.3.peg.6023"/>
<evidence type="ECO:0000313" key="1">
    <source>
        <dbReference type="EMBL" id="KJD42648.1"/>
    </source>
</evidence>
<dbReference type="EMBL" id="JTHP01000100">
    <property type="protein sequence ID" value="KJD42648.1"/>
    <property type="molecule type" value="Genomic_DNA"/>
</dbReference>
<name>A0A0D7WVA3_9BACL</name>
<reference evidence="1 2" key="1">
    <citation type="submission" date="2014-11" db="EMBL/GenBank/DDBJ databases">
        <title>Draft Genome Sequences of Paenibacillus polymyxa NRRL B-30509 and Paenibacillus terrae NRRL B-30644, Strains from a Poultry Environment that Produce Tridecaptin A and Paenicidins.</title>
        <authorList>
            <person name="van Belkum M.J."/>
            <person name="Lohans C.T."/>
            <person name="Vederas J.C."/>
        </authorList>
    </citation>
    <scope>NUCLEOTIDE SEQUENCE [LARGE SCALE GENOMIC DNA]</scope>
    <source>
        <strain evidence="1 2">NRRL B-30644</strain>
    </source>
</reference>
<gene>
    <name evidence="1" type="ORF">QD47_27050</name>
</gene>
<dbReference type="Proteomes" id="UP000032534">
    <property type="component" value="Unassembled WGS sequence"/>
</dbReference>